<comment type="caution">
    <text evidence="2">The sequence shown here is derived from an EMBL/GenBank/DDBJ whole genome shotgun (WGS) entry which is preliminary data.</text>
</comment>
<sequence length="291" mass="32514">MPSRSRRPAALPSPLDLSPITLAGSSANDPEMTFTRQMRFVQSEFKVMLTTENLQLAVWYWPVLNGVHVTPDELYEYRQHHVMKLPCCFCVLPTNDPNAYTEVKVFLATRGAVAGRHIAACATGNCRYWMFFDACYTSRCQPVKAYPIRGERDPLAPALEAFQEPPEVSSSPTAVASSTTPPTIGRRRRDASTTTPTRPIKRRRTRTVDPTIIVTGNPPPPEQPKSEFELMLKLDAVDRPGLTEAQFCCLFVKCSVCSIYTTKGMFNEHHCLNPRPTSDVIDLTISDSDSD</sequence>
<gene>
    <name evidence="2" type="ORF">GGX14DRAFT_565554</name>
</gene>
<feature type="region of interest" description="Disordered" evidence="1">
    <location>
        <begin position="162"/>
        <end position="199"/>
    </location>
</feature>
<feature type="compositionally biased region" description="Low complexity" evidence="1">
    <location>
        <begin position="164"/>
        <end position="183"/>
    </location>
</feature>
<dbReference type="AlphaFoldDB" id="A0AAD6VI28"/>
<keyword evidence="3" id="KW-1185">Reference proteome</keyword>
<name>A0AAD6VI28_9AGAR</name>
<evidence type="ECO:0000313" key="3">
    <source>
        <dbReference type="Proteomes" id="UP001219525"/>
    </source>
</evidence>
<proteinExistence type="predicted"/>
<evidence type="ECO:0000313" key="2">
    <source>
        <dbReference type="EMBL" id="KAJ7210348.1"/>
    </source>
</evidence>
<protein>
    <submittedName>
        <fullName evidence="2">Uncharacterized protein</fullName>
    </submittedName>
</protein>
<organism evidence="2 3">
    <name type="scientific">Mycena pura</name>
    <dbReference type="NCBI Taxonomy" id="153505"/>
    <lineage>
        <taxon>Eukaryota</taxon>
        <taxon>Fungi</taxon>
        <taxon>Dikarya</taxon>
        <taxon>Basidiomycota</taxon>
        <taxon>Agaricomycotina</taxon>
        <taxon>Agaricomycetes</taxon>
        <taxon>Agaricomycetidae</taxon>
        <taxon>Agaricales</taxon>
        <taxon>Marasmiineae</taxon>
        <taxon>Mycenaceae</taxon>
        <taxon>Mycena</taxon>
    </lineage>
</organism>
<accession>A0AAD6VI28</accession>
<feature type="compositionally biased region" description="Low complexity" evidence="1">
    <location>
        <begin position="8"/>
        <end position="19"/>
    </location>
</feature>
<reference evidence="2" key="1">
    <citation type="submission" date="2023-03" db="EMBL/GenBank/DDBJ databases">
        <title>Massive genome expansion in bonnet fungi (Mycena s.s.) driven by repeated elements and novel gene families across ecological guilds.</title>
        <authorList>
            <consortium name="Lawrence Berkeley National Laboratory"/>
            <person name="Harder C.B."/>
            <person name="Miyauchi S."/>
            <person name="Viragh M."/>
            <person name="Kuo A."/>
            <person name="Thoen E."/>
            <person name="Andreopoulos B."/>
            <person name="Lu D."/>
            <person name="Skrede I."/>
            <person name="Drula E."/>
            <person name="Henrissat B."/>
            <person name="Morin E."/>
            <person name="Kohler A."/>
            <person name="Barry K."/>
            <person name="LaButti K."/>
            <person name="Morin E."/>
            <person name="Salamov A."/>
            <person name="Lipzen A."/>
            <person name="Mereny Z."/>
            <person name="Hegedus B."/>
            <person name="Baldrian P."/>
            <person name="Stursova M."/>
            <person name="Weitz H."/>
            <person name="Taylor A."/>
            <person name="Grigoriev I.V."/>
            <person name="Nagy L.G."/>
            <person name="Martin F."/>
            <person name="Kauserud H."/>
        </authorList>
    </citation>
    <scope>NUCLEOTIDE SEQUENCE</scope>
    <source>
        <strain evidence="2">9144</strain>
    </source>
</reference>
<dbReference type="Proteomes" id="UP001219525">
    <property type="component" value="Unassembled WGS sequence"/>
</dbReference>
<dbReference type="EMBL" id="JARJCW010000028">
    <property type="protein sequence ID" value="KAJ7210348.1"/>
    <property type="molecule type" value="Genomic_DNA"/>
</dbReference>
<evidence type="ECO:0000256" key="1">
    <source>
        <dbReference type="SAM" id="MobiDB-lite"/>
    </source>
</evidence>
<feature type="region of interest" description="Disordered" evidence="1">
    <location>
        <begin position="1"/>
        <end position="22"/>
    </location>
</feature>